<dbReference type="InterPro" id="IPR006694">
    <property type="entry name" value="Fatty_acid_hydroxylase"/>
</dbReference>
<dbReference type="Proteomes" id="UP000184085">
    <property type="component" value="Unassembled WGS sequence"/>
</dbReference>
<evidence type="ECO:0000256" key="3">
    <source>
        <dbReference type="ARBA" id="ARBA00022989"/>
    </source>
</evidence>
<keyword evidence="3 5" id="KW-1133">Transmembrane helix</keyword>
<dbReference type="GO" id="GO:0005506">
    <property type="term" value="F:iron ion binding"/>
    <property type="evidence" value="ECO:0007669"/>
    <property type="project" value="InterPro"/>
</dbReference>
<evidence type="ECO:0000256" key="5">
    <source>
        <dbReference type="SAM" id="Phobius"/>
    </source>
</evidence>
<feature type="transmembrane region" description="Helical" evidence="5">
    <location>
        <begin position="167"/>
        <end position="186"/>
    </location>
</feature>
<feature type="domain" description="Fatty acid hydroxylase" evidence="6">
    <location>
        <begin position="174"/>
        <end position="304"/>
    </location>
</feature>
<evidence type="ECO:0000259" key="6">
    <source>
        <dbReference type="Pfam" id="PF04116"/>
    </source>
</evidence>
<protein>
    <recommendedName>
        <fullName evidence="6">Fatty acid hydroxylase domain-containing protein</fullName>
    </recommendedName>
</protein>
<dbReference type="AlphaFoldDB" id="A0A1M4N048"/>
<evidence type="ECO:0000313" key="8">
    <source>
        <dbReference type="Proteomes" id="UP000184085"/>
    </source>
</evidence>
<feature type="transmembrane region" description="Helical" evidence="5">
    <location>
        <begin position="80"/>
        <end position="100"/>
    </location>
</feature>
<comment type="subcellular location">
    <subcellularLocation>
        <location evidence="1">Membrane</location>
    </subcellularLocation>
</comment>
<evidence type="ECO:0000256" key="1">
    <source>
        <dbReference type="ARBA" id="ARBA00004370"/>
    </source>
</evidence>
<evidence type="ECO:0000313" key="7">
    <source>
        <dbReference type="EMBL" id="SCM66436.1"/>
    </source>
</evidence>
<feature type="transmembrane region" description="Helical" evidence="5">
    <location>
        <begin position="136"/>
        <end position="155"/>
    </location>
</feature>
<sequence>MVNDLAYGTRDKRGNWRPNAPIALPPVSAGALKKLPGFVLGYLFGWNTLYMAIALAYWHWALPETQFVASLEWGWTLRILALNIAGAALFFGAFELRLYMQRAQERRFKYNGTFPAEKPSDVFWFRSQAWDNALRSLFLTVPIGTAIMVVVMWLMASGAVPTSDNPIWVIALVLFAPILHEGYFFFVHRAIHWEPIYKRVHSVHHNSINPSPWSSLSMHPVESTLYYGALVLQLALFSNPFVVLWLFVLATFGAIVGHLGFDRLELGQQRSVTSHAYAHYLHHKYFEVNYCDDGVLPWDQWFGTWHDGTKEADERMKARFRAKREAKARRTGGSAK</sequence>
<feature type="transmembrane region" description="Helical" evidence="5">
    <location>
        <begin position="39"/>
        <end position="60"/>
    </location>
</feature>
<organism evidence="7 8">
    <name type="scientific">Donghicola eburneus</name>
    <dbReference type="NCBI Taxonomy" id="393278"/>
    <lineage>
        <taxon>Bacteria</taxon>
        <taxon>Pseudomonadati</taxon>
        <taxon>Pseudomonadota</taxon>
        <taxon>Alphaproteobacteria</taxon>
        <taxon>Rhodobacterales</taxon>
        <taxon>Roseobacteraceae</taxon>
        <taxon>Donghicola</taxon>
    </lineage>
</organism>
<dbReference type="PANTHER" id="PTHR11863">
    <property type="entry name" value="STEROL DESATURASE"/>
    <property type="match status" value="1"/>
</dbReference>
<feature type="transmembrane region" description="Helical" evidence="5">
    <location>
        <begin position="242"/>
        <end position="261"/>
    </location>
</feature>
<dbReference type="RefSeq" id="WP_072703881.1">
    <property type="nucleotide sequence ID" value="NZ_FMJB01000020.1"/>
</dbReference>
<proteinExistence type="predicted"/>
<keyword evidence="4 5" id="KW-0472">Membrane</keyword>
<dbReference type="EMBL" id="FMJB01000020">
    <property type="protein sequence ID" value="SCM66436.1"/>
    <property type="molecule type" value="Genomic_DNA"/>
</dbReference>
<evidence type="ECO:0000256" key="2">
    <source>
        <dbReference type="ARBA" id="ARBA00022692"/>
    </source>
</evidence>
<dbReference type="Pfam" id="PF04116">
    <property type="entry name" value="FA_hydroxylase"/>
    <property type="match status" value="1"/>
</dbReference>
<dbReference type="GO" id="GO:0016020">
    <property type="term" value="C:membrane"/>
    <property type="evidence" value="ECO:0007669"/>
    <property type="project" value="UniProtKB-SubCell"/>
</dbReference>
<reference evidence="8" key="1">
    <citation type="submission" date="2016-09" db="EMBL/GenBank/DDBJ databases">
        <authorList>
            <person name="Wibberg D."/>
        </authorList>
    </citation>
    <scope>NUCLEOTIDE SEQUENCE [LARGE SCALE GENOMIC DNA]</scope>
</reference>
<keyword evidence="8" id="KW-1185">Reference proteome</keyword>
<dbReference type="InterPro" id="IPR050307">
    <property type="entry name" value="Sterol_Desaturase_Related"/>
</dbReference>
<accession>A0A1M4N048</accession>
<name>A0A1M4N048_9RHOB</name>
<keyword evidence="2 5" id="KW-0812">Transmembrane</keyword>
<dbReference type="GO" id="GO:0016491">
    <property type="term" value="F:oxidoreductase activity"/>
    <property type="evidence" value="ECO:0007669"/>
    <property type="project" value="InterPro"/>
</dbReference>
<gene>
    <name evidence="7" type="ORF">KARMA_0611</name>
</gene>
<evidence type="ECO:0000256" key="4">
    <source>
        <dbReference type="ARBA" id="ARBA00023136"/>
    </source>
</evidence>
<dbReference type="GO" id="GO:0008610">
    <property type="term" value="P:lipid biosynthetic process"/>
    <property type="evidence" value="ECO:0007669"/>
    <property type="project" value="InterPro"/>
</dbReference>